<evidence type="ECO:0000313" key="2">
    <source>
        <dbReference type="EMBL" id="RKD76103.1"/>
    </source>
</evidence>
<dbReference type="RefSeq" id="WP_120191521.1">
    <property type="nucleotide sequence ID" value="NZ_RAPK01000006.1"/>
</dbReference>
<dbReference type="InterPro" id="IPR036259">
    <property type="entry name" value="MFS_trans_sf"/>
</dbReference>
<dbReference type="PANTHER" id="PTHR23537:SF1">
    <property type="entry name" value="SUGAR TRANSPORTER"/>
    <property type="match status" value="1"/>
</dbReference>
<feature type="transmembrane region" description="Helical" evidence="1">
    <location>
        <begin position="70"/>
        <end position="90"/>
    </location>
</feature>
<feature type="transmembrane region" description="Helical" evidence="1">
    <location>
        <begin position="96"/>
        <end position="119"/>
    </location>
</feature>
<keyword evidence="3" id="KW-1185">Reference proteome</keyword>
<dbReference type="InterPro" id="IPR010645">
    <property type="entry name" value="MFS_4"/>
</dbReference>
<organism evidence="2 3">
    <name type="scientific">Sinobaca qinghaiensis</name>
    <dbReference type="NCBI Taxonomy" id="342944"/>
    <lineage>
        <taxon>Bacteria</taxon>
        <taxon>Bacillati</taxon>
        <taxon>Bacillota</taxon>
        <taxon>Bacilli</taxon>
        <taxon>Bacillales</taxon>
        <taxon>Sporolactobacillaceae</taxon>
        <taxon>Sinobaca</taxon>
    </lineage>
</organism>
<name>A0A419V826_9BACL</name>
<keyword evidence="1" id="KW-0472">Membrane</keyword>
<dbReference type="Gene3D" id="1.20.1250.20">
    <property type="entry name" value="MFS general substrate transporter like domains"/>
    <property type="match status" value="1"/>
</dbReference>
<feature type="transmembrane region" description="Helical" evidence="1">
    <location>
        <begin position="160"/>
        <end position="179"/>
    </location>
</feature>
<feature type="transmembrane region" description="Helical" evidence="1">
    <location>
        <begin position="246"/>
        <end position="265"/>
    </location>
</feature>
<keyword evidence="1" id="KW-0812">Transmembrane</keyword>
<dbReference type="SUPFAM" id="SSF103473">
    <property type="entry name" value="MFS general substrate transporter"/>
    <property type="match status" value="1"/>
</dbReference>
<dbReference type="GO" id="GO:0005886">
    <property type="term" value="C:plasma membrane"/>
    <property type="evidence" value="ECO:0007669"/>
    <property type="project" value="TreeGrafter"/>
</dbReference>
<dbReference type="OrthoDB" id="9797953at2"/>
<feature type="transmembrane region" description="Helical" evidence="1">
    <location>
        <begin position="39"/>
        <end position="58"/>
    </location>
</feature>
<feature type="transmembrane region" description="Helical" evidence="1">
    <location>
        <begin position="211"/>
        <end position="234"/>
    </location>
</feature>
<feature type="transmembrane region" description="Helical" evidence="1">
    <location>
        <begin position="131"/>
        <end position="148"/>
    </location>
</feature>
<evidence type="ECO:0000256" key="1">
    <source>
        <dbReference type="SAM" id="Phobius"/>
    </source>
</evidence>
<protein>
    <submittedName>
        <fullName evidence="2">Putative MFS family arabinose efflux permease</fullName>
    </submittedName>
</protein>
<feature type="transmembrane region" description="Helical" evidence="1">
    <location>
        <begin position="272"/>
        <end position="291"/>
    </location>
</feature>
<dbReference type="Proteomes" id="UP000285120">
    <property type="component" value="Unassembled WGS sequence"/>
</dbReference>
<gene>
    <name evidence="2" type="ORF">ATL39_0315</name>
</gene>
<evidence type="ECO:0000313" key="3">
    <source>
        <dbReference type="Proteomes" id="UP000285120"/>
    </source>
</evidence>
<dbReference type="Pfam" id="PF06779">
    <property type="entry name" value="MFS_4"/>
    <property type="match status" value="1"/>
</dbReference>
<proteinExistence type="predicted"/>
<sequence length="392" mass="41117">MKWIPIVYMAAGFLALSVVMGIGRFAFTPLLPPMESRGLAPFSAGLLASANYTGYFIGAMWARRLEPGRGIIYSGLAVSILTTAAMGLSGSLLPWLVWRLLSGIASGLVFVLTAAFVLNKLKAYDRLPVSGVLYGGVGGGILLSGLLTPALVERTGMEGAWLGFGAVSLLLSIFIWLGFQLKLPELSSRNLSEDKVSFSSNSAPDPKAVQALYLIYACAGFGYIIFGTFVISLLASKGELGLSPSYIWAVVGAAVIPSCLFWAWLQKRIGLLSSLKSAYILQTAAVLLPLISPTTGFAVASAIGYGGSFMGIVALTMILARQLQPLKPQLIMGGLTASYGIGQLLGPLAAAAVTTGSEYTGGFILSAAVLLLGIVLLFLKSHVIEKSIVSYS</sequence>
<feature type="transmembrane region" description="Helical" evidence="1">
    <location>
        <begin position="297"/>
        <end position="318"/>
    </location>
</feature>
<accession>A0A419V826</accession>
<dbReference type="PANTHER" id="PTHR23537">
    <property type="match status" value="1"/>
</dbReference>
<feature type="transmembrane region" description="Helical" evidence="1">
    <location>
        <begin position="330"/>
        <end position="353"/>
    </location>
</feature>
<keyword evidence="1" id="KW-1133">Transmembrane helix</keyword>
<dbReference type="EMBL" id="RAPK01000006">
    <property type="protein sequence ID" value="RKD76103.1"/>
    <property type="molecule type" value="Genomic_DNA"/>
</dbReference>
<dbReference type="AlphaFoldDB" id="A0A419V826"/>
<comment type="caution">
    <text evidence="2">The sequence shown here is derived from an EMBL/GenBank/DDBJ whole genome shotgun (WGS) entry which is preliminary data.</text>
</comment>
<feature type="transmembrane region" description="Helical" evidence="1">
    <location>
        <begin position="7"/>
        <end position="27"/>
    </location>
</feature>
<reference evidence="2 3" key="1">
    <citation type="submission" date="2018-09" db="EMBL/GenBank/DDBJ databases">
        <title>Genomic Encyclopedia of Archaeal and Bacterial Type Strains, Phase II (KMG-II): from individual species to whole genera.</title>
        <authorList>
            <person name="Goeker M."/>
        </authorList>
    </citation>
    <scope>NUCLEOTIDE SEQUENCE [LARGE SCALE GENOMIC DNA]</scope>
    <source>
        <strain evidence="2 3">DSM 17008</strain>
    </source>
</reference>
<feature type="transmembrane region" description="Helical" evidence="1">
    <location>
        <begin position="359"/>
        <end position="379"/>
    </location>
</feature>